<feature type="compositionally biased region" description="Basic and acidic residues" evidence="1">
    <location>
        <begin position="139"/>
        <end position="179"/>
    </location>
</feature>
<reference evidence="2 3" key="1">
    <citation type="journal article" date="2020" name="Cell Host Microbe">
        <title>Functional and Genomic Variation between Human-Derived Isolates of Lachnospiraceae Reveals Inter- and Intra-Species Diversity.</title>
        <authorList>
            <person name="Sorbara M.T."/>
            <person name="Littmann E.R."/>
            <person name="Fontana E."/>
            <person name="Moody T.U."/>
            <person name="Kohout C.E."/>
            <person name="Gjonbalaj M."/>
            <person name="Eaton V."/>
            <person name="Seok R."/>
            <person name="Leiner I.M."/>
            <person name="Pamer E.G."/>
        </authorList>
    </citation>
    <scope>NUCLEOTIDE SEQUENCE [LARGE SCALE GENOMIC DNA]</scope>
    <source>
        <strain evidence="2 3">MSK.14.16</strain>
    </source>
</reference>
<dbReference type="Proteomes" id="UP000821846">
    <property type="component" value="Unassembled WGS sequence"/>
</dbReference>
<accession>A0ABX2GVJ0</accession>
<organism evidence="2 3">
    <name type="scientific">Faecalicatena fissicatena</name>
    <dbReference type="NCBI Taxonomy" id="290055"/>
    <lineage>
        <taxon>Bacteria</taxon>
        <taxon>Bacillati</taxon>
        <taxon>Bacillota</taxon>
        <taxon>Clostridia</taxon>
        <taxon>Lachnospirales</taxon>
        <taxon>Lachnospiraceae</taxon>
        <taxon>Faecalicatena</taxon>
    </lineage>
</organism>
<evidence type="ECO:0000256" key="1">
    <source>
        <dbReference type="SAM" id="MobiDB-lite"/>
    </source>
</evidence>
<sequence length="416" mass="48039">MADYHRFVAYIYEYVNGKKMQNTGFAKIELRNAICRIQIHIQNIRMLDGKTEVFGIVRQPKESRKNNPIILLIGEGQTQGSGFDRRFTVPEEPFVEESCRFEQVCGIYIRSQSGRNWMTVFDDEPIAIENLGKSEEIKAETDEENVKKSETDKEAVEENETDKENVGIKENEKSEKSTESEADQELQEENINLDITEHAKAEPEITAEEIQEEIFSKEVSEEIPEKVSLKDRSGKISEETFQKEVSEKISQELQDAVSQKERPKETDEEISQKETAGKSENENEIRSAETENKCQGCEPGTDTRWNRATARYIHFQPVQDEKIEDAIRIQPSDLKILWQKGLRQGSNSFLMHGYYQHQHLMIGKGKEGGYILGIPGFYGEKNMAEMFGFPEFRRAKTERTSEIKEQTFGYWCKNLI</sequence>
<evidence type="ECO:0000313" key="2">
    <source>
        <dbReference type="EMBL" id="NSG29562.1"/>
    </source>
</evidence>
<comment type="caution">
    <text evidence="2">The sequence shown here is derived from an EMBL/GenBank/DDBJ whole genome shotgun (WGS) entry which is preliminary data.</text>
</comment>
<proteinExistence type="predicted"/>
<feature type="region of interest" description="Disordered" evidence="1">
    <location>
        <begin position="139"/>
        <end position="185"/>
    </location>
</feature>
<dbReference type="EMBL" id="JAAWUZ010000010">
    <property type="protein sequence ID" value="NSG29562.1"/>
    <property type="molecule type" value="Genomic_DNA"/>
</dbReference>
<evidence type="ECO:0000313" key="3">
    <source>
        <dbReference type="Proteomes" id="UP000821846"/>
    </source>
</evidence>
<dbReference type="RefSeq" id="WP_173865994.1">
    <property type="nucleotide sequence ID" value="NZ_JAAWUU010000011.1"/>
</dbReference>
<protein>
    <submittedName>
        <fullName evidence="2">Uncharacterized protein</fullName>
    </submittedName>
</protein>
<name>A0ABX2GVJ0_9FIRM</name>
<feature type="compositionally biased region" description="Basic and acidic residues" evidence="1">
    <location>
        <begin position="258"/>
        <end position="292"/>
    </location>
</feature>
<feature type="region of interest" description="Disordered" evidence="1">
    <location>
        <begin position="252"/>
        <end position="297"/>
    </location>
</feature>
<keyword evidence="3" id="KW-1185">Reference proteome</keyword>
<gene>
    <name evidence="2" type="ORF">HFM93_04555</name>
</gene>